<organism>
    <name type="scientific">Ixodes scapularis</name>
    <name type="common">Black-legged tick</name>
    <name type="synonym">Deer tick</name>
    <dbReference type="NCBI Taxonomy" id="6945"/>
    <lineage>
        <taxon>Eukaryota</taxon>
        <taxon>Metazoa</taxon>
        <taxon>Ecdysozoa</taxon>
        <taxon>Arthropoda</taxon>
        <taxon>Chelicerata</taxon>
        <taxon>Arachnida</taxon>
        <taxon>Acari</taxon>
        <taxon>Parasitiformes</taxon>
        <taxon>Ixodida</taxon>
        <taxon>Ixodoidea</taxon>
        <taxon>Ixodidae</taxon>
        <taxon>Ixodinae</taxon>
        <taxon>Ixodes</taxon>
    </lineage>
</organism>
<dbReference type="Pfam" id="PF00732">
    <property type="entry name" value="GMC_oxred_N"/>
    <property type="match status" value="1"/>
</dbReference>
<feature type="active site" description="Proton acceptor" evidence="2">
    <location>
        <position position="534"/>
    </location>
</feature>
<dbReference type="InParanoid" id="B7PYU5"/>
<evidence type="ECO:0000313" key="9">
    <source>
        <dbReference type="Proteomes" id="UP000001555"/>
    </source>
</evidence>
<dbReference type="EnsemblMetazoa" id="ISCW009995-RA">
    <property type="protein sequence ID" value="ISCW009995-PA"/>
    <property type="gene ID" value="ISCW009995"/>
</dbReference>
<dbReference type="EMBL" id="ABJB010653337">
    <property type="status" value="NOT_ANNOTATED_CDS"/>
    <property type="molecule type" value="Genomic_DNA"/>
</dbReference>
<dbReference type="Proteomes" id="UP000001555">
    <property type="component" value="Unassembled WGS sequence"/>
</dbReference>
<dbReference type="PROSITE" id="PS00623">
    <property type="entry name" value="GMC_OXRED_1"/>
    <property type="match status" value="1"/>
</dbReference>
<evidence type="ECO:0000256" key="1">
    <source>
        <dbReference type="ARBA" id="ARBA00010790"/>
    </source>
</evidence>
<dbReference type="InterPro" id="IPR000172">
    <property type="entry name" value="GMC_OxRdtase_N"/>
</dbReference>
<reference evidence="7 9" key="1">
    <citation type="submission" date="2008-03" db="EMBL/GenBank/DDBJ databases">
        <title>Annotation of Ixodes scapularis.</title>
        <authorList>
            <consortium name="Ixodes scapularis Genome Project Consortium"/>
            <person name="Caler E."/>
            <person name="Hannick L.I."/>
            <person name="Bidwell S."/>
            <person name="Joardar V."/>
            <person name="Thiagarajan M."/>
            <person name="Amedeo P."/>
            <person name="Galinsky K.J."/>
            <person name="Schobel S."/>
            <person name="Inman J."/>
            <person name="Hostetler J."/>
            <person name="Miller J."/>
            <person name="Hammond M."/>
            <person name="Megy K."/>
            <person name="Lawson D."/>
            <person name="Kodira C."/>
            <person name="Sutton G."/>
            <person name="Meyer J."/>
            <person name="Hill C.A."/>
            <person name="Birren B."/>
            <person name="Nene V."/>
            <person name="Collins F."/>
            <person name="Alarcon-Chaidez F."/>
            <person name="Wikel S."/>
            <person name="Strausberg R."/>
        </authorList>
    </citation>
    <scope>NUCLEOTIDE SEQUENCE [LARGE SCALE GENOMIC DNA]</scope>
    <source>
        <strain evidence="9">Wikel</strain>
        <strain evidence="7">Wikel colony</strain>
    </source>
</reference>
<keyword evidence="7" id="KW-0560">Oxidoreductase</keyword>
<dbReference type="PIRSF" id="PIRSF000137">
    <property type="entry name" value="Alcohol_oxidase"/>
    <property type="match status" value="1"/>
</dbReference>
<evidence type="ECO:0000313" key="8">
    <source>
        <dbReference type="EnsemblMetazoa" id="ISCW009995-PA"/>
    </source>
</evidence>
<dbReference type="InterPro" id="IPR007867">
    <property type="entry name" value="GMC_OxRtase_C"/>
</dbReference>
<evidence type="ECO:0000259" key="6">
    <source>
        <dbReference type="PROSITE" id="PS00623"/>
    </source>
</evidence>
<dbReference type="InterPro" id="IPR012132">
    <property type="entry name" value="GMC_OxRdtase"/>
</dbReference>
<gene>
    <name evidence="7" type="ORF">IscW_ISCW009995</name>
</gene>
<evidence type="ECO:0000256" key="4">
    <source>
        <dbReference type="RuleBase" id="RU003968"/>
    </source>
</evidence>
<keyword evidence="3 4" id="KW-0274">FAD</keyword>
<name>B7PYU5_IXOSC</name>
<feature type="binding site" evidence="3">
    <location>
        <position position="79"/>
    </location>
    <ligand>
        <name>FAD</name>
        <dbReference type="ChEBI" id="CHEBI:57692"/>
    </ligand>
</feature>
<dbReference type="VEuPathDB" id="VectorBase:ISCW009995"/>
<dbReference type="PANTHER" id="PTHR11552:SF227">
    <property type="entry name" value="GLUCOSE DEHYDROGENASE [FAD, QUINONE]-LIKE PROTEIN"/>
    <property type="match status" value="1"/>
</dbReference>
<dbReference type="SUPFAM" id="SSF54373">
    <property type="entry name" value="FAD-linked reductases, C-terminal domain"/>
    <property type="match status" value="1"/>
</dbReference>
<dbReference type="GO" id="GO:0016491">
    <property type="term" value="F:oxidoreductase activity"/>
    <property type="evidence" value="ECO:0000318"/>
    <property type="project" value="GO_Central"/>
</dbReference>
<dbReference type="Pfam" id="PF05199">
    <property type="entry name" value="GMC_oxred_C"/>
    <property type="match status" value="1"/>
</dbReference>
<dbReference type="EMBL" id="ABJB011090790">
    <property type="status" value="NOT_ANNOTATED_CDS"/>
    <property type="molecule type" value="Genomic_DNA"/>
</dbReference>
<evidence type="ECO:0000256" key="3">
    <source>
        <dbReference type="PIRSR" id="PIRSR000137-2"/>
    </source>
</evidence>
<dbReference type="InterPro" id="IPR036188">
    <property type="entry name" value="FAD/NAD-bd_sf"/>
</dbReference>
<dbReference type="EMBL" id="ABJB010568144">
    <property type="status" value="NOT_ANNOTATED_CDS"/>
    <property type="molecule type" value="Genomic_DNA"/>
</dbReference>
<dbReference type="EMBL" id="ABJB010580614">
    <property type="status" value="NOT_ANNOTATED_CDS"/>
    <property type="molecule type" value="Genomic_DNA"/>
</dbReference>
<dbReference type="PaxDb" id="6945-B7PYU5"/>
<feature type="active site" description="Proton donor" evidence="2">
    <location>
        <position position="491"/>
    </location>
</feature>
<proteinExistence type="inferred from homology"/>
<dbReference type="SUPFAM" id="SSF51905">
    <property type="entry name" value="FAD/NAD(P)-binding domain"/>
    <property type="match status" value="1"/>
</dbReference>
<dbReference type="EMBL" id="ABJB010753883">
    <property type="status" value="NOT_ANNOTATED_CDS"/>
    <property type="molecule type" value="Genomic_DNA"/>
</dbReference>
<keyword evidence="4" id="KW-0285">Flavoprotein</keyword>
<comment type="similarity">
    <text evidence="1 4">Belongs to the GMC oxidoreductase family.</text>
</comment>
<dbReference type="EMBL" id="ABJB010767938">
    <property type="status" value="NOT_ANNOTATED_CDS"/>
    <property type="molecule type" value="Genomic_DNA"/>
</dbReference>
<dbReference type="VEuPathDB" id="VectorBase:ISCP_019915"/>
<dbReference type="HOGENOM" id="CLU_002865_7_0_1"/>
<feature type="region of interest" description="Disordered" evidence="5">
    <location>
        <begin position="558"/>
        <end position="578"/>
    </location>
</feature>
<dbReference type="GO" id="GO:0016614">
    <property type="term" value="F:oxidoreductase activity, acting on CH-OH group of donors"/>
    <property type="evidence" value="ECO:0007669"/>
    <property type="project" value="InterPro"/>
</dbReference>
<dbReference type="EMBL" id="ABJB010369312">
    <property type="status" value="NOT_ANNOTATED_CDS"/>
    <property type="molecule type" value="Genomic_DNA"/>
</dbReference>
<evidence type="ECO:0000256" key="5">
    <source>
        <dbReference type="SAM" id="MobiDB-lite"/>
    </source>
</evidence>
<evidence type="ECO:0000313" key="7">
    <source>
        <dbReference type="EMBL" id="EEC11767.1"/>
    </source>
</evidence>
<feature type="non-terminal residue" evidence="7">
    <location>
        <position position="578"/>
    </location>
</feature>
<dbReference type="GO" id="GO:0050660">
    <property type="term" value="F:flavin adenine dinucleotide binding"/>
    <property type="evidence" value="ECO:0007669"/>
    <property type="project" value="InterPro"/>
</dbReference>
<keyword evidence="9" id="KW-1185">Reference proteome</keyword>
<feature type="domain" description="Glucose-methanol-choline oxidoreductase N-terminal" evidence="6">
    <location>
        <begin position="77"/>
        <end position="100"/>
    </location>
</feature>
<dbReference type="AlphaFoldDB" id="B7PYU5"/>
<dbReference type="Gene3D" id="3.30.560.10">
    <property type="entry name" value="Glucose Oxidase, domain 3"/>
    <property type="match status" value="1"/>
</dbReference>
<dbReference type="EC" id="1.1.99.10" evidence="7"/>
<feature type="non-terminal residue" evidence="7">
    <location>
        <position position="1"/>
    </location>
</feature>
<dbReference type="OrthoDB" id="269227at2759"/>
<dbReference type="Gene3D" id="3.50.50.60">
    <property type="entry name" value="FAD/NAD(P)-binding domain"/>
    <property type="match status" value="1"/>
</dbReference>
<dbReference type="VEuPathDB" id="VectorBase:ISCI009995"/>
<reference evidence="8" key="2">
    <citation type="submission" date="2020-05" db="UniProtKB">
        <authorList>
            <consortium name="EnsemblMetazoa"/>
        </authorList>
    </citation>
    <scope>IDENTIFICATION</scope>
    <source>
        <strain evidence="8">wikel</strain>
    </source>
</reference>
<evidence type="ECO:0000256" key="2">
    <source>
        <dbReference type="PIRSR" id="PIRSR000137-1"/>
    </source>
</evidence>
<dbReference type="EMBL" id="ABJB010875671">
    <property type="status" value="NOT_ANNOTATED_CDS"/>
    <property type="molecule type" value="Genomic_DNA"/>
</dbReference>
<protein>
    <submittedName>
        <fullName evidence="7">Aryl-alcohol oxidase, putative</fullName>
        <ecNumber evidence="7">1.1.99.10</ecNumber>
    </submittedName>
</protein>
<comment type="cofactor">
    <cofactor evidence="3">
        <name>FAD</name>
        <dbReference type="ChEBI" id="CHEBI:57692"/>
    </cofactor>
</comment>
<dbReference type="EMBL" id="DS822211">
    <property type="protein sequence ID" value="EEC11767.1"/>
    <property type="molecule type" value="Genomic_DNA"/>
</dbReference>
<feature type="binding site" evidence="3">
    <location>
        <position position="219"/>
    </location>
    <ligand>
        <name>FAD</name>
        <dbReference type="ChEBI" id="CHEBI:57692"/>
    </ligand>
</feature>
<sequence>VAVGGGSAGSVLANRLSSDASTKVLLLEAGGLEDTVTDVPLFTTINHHTDIDWAFLSESQEHCGFAMEDQKCAIAQGKVLGGGSVLNYMIYNRGNRRDYDNWAAGGATGWSFDEVLPYFKKSEDNTNDTFVANGYHGTGGELTVSSTKYQTYVLHAFLNAGKELGYDVLDQNGPKQTGFGATQFTVRGKERWSTAKAYVLPVAGREGRRNLHVSIFSKVTKILIENGRATGVTLMKGKRKYIVHAKKEVIVSAGVMNSPKILMLSGIGPREHLEELKIPVVADLPVGKNLQDHTLVGGASVHVNESFNEGFGGVKGALDYYRFHTGRNTFKTIHGIAFIKTKYANQSDDFPDVEIMLNTIPPTSAYSEPYIRGMGLKEEVYAKYYLPHRDKPVFTMVPFVLRPKSRGEVKLRSSNPDDPPLINTGYYSHPDDIKVIVEGLKEVYRIANTEAFKQHGAEFWTEVFPGCEAEEHFSDAYWKCLALSFPTTAYHPAGTCRMGSDHRAVVDPRLRVRGGIRGLRVVDTSVIPEMLSGHLNAPVIMIAEKAADMILEDNANAVAGPKSASSSSGTPAPGADST</sequence>
<dbReference type="EMBL" id="ABJB010535857">
    <property type="status" value="NOT_ANNOTATED_CDS"/>
    <property type="molecule type" value="Genomic_DNA"/>
</dbReference>
<dbReference type="STRING" id="6945.B7PYU5"/>
<accession>B7PYU5</accession>
<dbReference type="PANTHER" id="PTHR11552">
    <property type="entry name" value="GLUCOSE-METHANOL-CHOLINE GMC OXIDOREDUCTASE"/>
    <property type="match status" value="1"/>
</dbReference>